<feature type="transmembrane region" description="Helical" evidence="16">
    <location>
        <begin position="375"/>
        <end position="393"/>
    </location>
</feature>
<dbReference type="Pfam" id="PF07238">
    <property type="entry name" value="PilZ"/>
    <property type="match status" value="1"/>
</dbReference>
<comment type="pathway">
    <text evidence="2 16">Glycan metabolism; bacterial cellulose biosynthesis.</text>
</comment>
<dbReference type="GO" id="GO:0005886">
    <property type="term" value="C:plasma membrane"/>
    <property type="evidence" value="ECO:0007669"/>
    <property type="project" value="UniProtKB-SubCell"/>
</dbReference>
<feature type="transmembrane region" description="Helical" evidence="16">
    <location>
        <begin position="399"/>
        <end position="417"/>
    </location>
</feature>
<feature type="domain" description="Glycosyltransferase 2-like" evidence="17">
    <location>
        <begin position="114"/>
        <end position="283"/>
    </location>
</feature>
<feature type="transmembrane region" description="Helical" evidence="16">
    <location>
        <begin position="34"/>
        <end position="52"/>
    </location>
</feature>
<evidence type="ECO:0000256" key="5">
    <source>
        <dbReference type="ARBA" id="ARBA00018714"/>
    </source>
</evidence>
<evidence type="ECO:0000256" key="4">
    <source>
        <dbReference type="ARBA" id="ARBA00012539"/>
    </source>
</evidence>
<gene>
    <name evidence="19" type="ORF">BJI46_12650</name>
</gene>
<dbReference type="PANTHER" id="PTHR43867:SF2">
    <property type="entry name" value="CELLULOSE SYNTHASE CATALYTIC SUBUNIT A [UDP-FORMING]"/>
    <property type="match status" value="1"/>
</dbReference>
<comment type="function">
    <text evidence="16">Catalytic subunit of cellulose synthase. It polymerizes uridine 5'-diphosphate glucose to cellulose.</text>
</comment>
<dbReference type="PRINTS" id="PR01439">
    <property type="entry name" value="CELLSNTHASEA"/>
</dbReference>
<dbReference type="GO" id="GO:0030244">
    <property type="term" value="P:cellulose biosynthetic process"/>
    <property type="evidence" value="ECO:0007669"/>
    <property type="project" value="UniProtKB-KW"/>
</dbReference>
<keyword evidence="20" id="KW-1185">Reference proteome</keyword>
<dbReference type="EMBL" id="MKKK01000024">
    <property type="protein sequence ID" value="OEY95768.1"/>
    <property type="molecule type" value="Genomic_DNA"/>
</dbReference>
<feature type="transmembrane region" description="Helical" evidence="16">
    <location>
        <begin position="502"/>
        <end position="527"/>
    </location>
</feature>
<dbReference type="EC" id="2.4.1.12" evidence="4 16"/>
<keyword evidence="12 16" id="KW-0135">Cellulose biosynthesis</keyword>
<evidence type="ECO:0000313" key="19">
    <source>
        <dbReference type="EMBL" id="OEY95768.1"/>
    </source>
</evidence>
<dbReference type="InterPro" id="IPR001173">
    <property type="entry name" value="Glyco_trans_2-like"/>
</dbReference>
<dbReference type="GO" id="GO:0035438">
    <property type="term" value="F:cyclic-di-GMP binding"/>
    <property type="evidence" value="ECO:0007669"/>
    <property type="project" value="InterPro"/>
</dbReference>
<dbReference type="CDD" id="cd06421">
    <property type="entry name" value="CESA_CelA_like"/>
    <property type="match status" value="1"/>
</dbReference>
<keyword evidence="14 16" id="KW-0472">Membrane</keyword>
<evidence type="ECO:0000256" key="9">
    <source>
        <dbReference type="ARBA" id="ARBA00022676"/>
    </source>
</evidence>
<sequence>MIQPISTTGLIWLNLIAISFSLFVGYFGKQKKRFATLIVLFISLLMSLRYMWWRVSSTLEFPDFLSTVFGMLLLTAEIYSWAVLFIAFFQCLSPLKRESVALPEDQSLWPTVDVFIPTYNEDIEIVRITVYAALGLVWPKDKIKIYILDDGHRESFRQFAIDTGVEYIARETHEHAKAGNLNHALKHSHGDYIAIFDCDHVANQDFLSRTMGFFLQDKNLALVQTPHHFFSPDPFERNLNLHSKIPSEGALFYGIIQDGNDTYNATFFCGSCAVIKRDPLLEIGGIAVETVTEDAHTALKLHRKGYNSAYLRYPLAAGLATETLSSHIGQRIRWARGMIQILRLDCPFLGRGLTFAQRICYFSAMLHYLSSVSRIIFLLAPLAFLFFHSYIIYAPAIMVLLYVFPHLFLSIYVNSLIQGKYRHSFWGEVYETILSFYTLIPTVVALFAPHKGKFNVTAKGGLIQNKFFDYKIASPFFITSLILMIGVITGLYRIFTGPEDEILTVCLSLIWCFYNLLILGICLYVSIEKKQIRSAHRIIMDLDAQCIDNTGEIYNCKVINFSANGLGLLLNKNQKLTNEQLIVKVILNNQGNFYEFPVRQKNRRINQIGVLLDDLSANEWINYISCTFGRPNIWDKWQKELPEDNIPKNMILFIQVAIRGYRALYKHLRNKLDAKILKVFDGRKI</sequence>
<evidence type="ECO:0000256" key="15">
    <source>
        <dbReference type="ARBA" id="ARBA00048682"/>
    </source>
</evidence>
<keyword evidence="6 16" id="KW-1003">Cell membrane</keyword>
<dbReference type="PANTHER" id="PTHR43867">
    <property type="entry name" value="CELLULOSE SYNTHASE CATALYTIC SUBUNIT A [UDP-FORMING]"/>
    <property type="match status" value="1"/>
</dbReference>
<keyword evidence="7 16" id="KW-0997">Cell inner membrane</keyword>
<evidence type="ECO:0000256" key="14">
    <source>
        <dbReference type="ARBA" id="ARBA00023136"/>
    </source>
</evidence>
<evidence type="ECO:0000256" key="7">
    <source>
        <dbReference type="ARBA" id="ARBA00022519"/>
    </source>
</evidence>
<dbReference type="InterPro" id="IPR050321">
    <property type="entry name" value="Glycosyltr_2/OpgH_subfam"/>
</dbReference>
<comment type="catalytic activity">
    <reaction evidence="15 16">
        <text>[(1-&gt;4)-beta-D-glucosyl](n) + UDP-alpha-D-glucose = [(1-&gt;4)-beta-D-glucosyl](n+1) + UDP + H(+)</text>
        <dbReference type="Rhea" id="RHEA:19929"/>
        <dbReference type="Rhea" id="RHEA-COMP:10033"/>
        <dbReference type="Rhea" id="RHEA-COMP:10034"/>
        <dbReference type="ChEBI" id="CHEBI:15378"/>
        <dbReference type="ChEBI" id="CHEBI:18246"/>
        <dbReference type="ChEBI" id="CHEBI:58223"/>
        <dbReference type="ChEBI" id="CHEBI:58885"/>
        <dbReference type="EC" id="2.4.1.12"/>
    </reaction>
</comment>
<keyword evidence="13 16" id="KW-1133">Transmembrane helix</keyword>
<comment type="cofactor">
    <cofactor evidence="16">
        <name>Mg(2+)</name>
        <dbReference type="ChEBI" id="CHEBI:18420"/>
    </cofactor>
</comment>
<dbReference type="UniPathway" id="UPA00694"/>
<comment type="subcellular location">
    <subcellularLocation>
        <location evidence="1">Cell inner membrane</location>
        <topology evidence="1">Multi-pass membrane protein</topology>
    </subcellularLocation>
</comment>
<evidence type="ECO:0000256" key="2">
    <source>
        <dbReference type="ARBA" id="ARBA00005186"/>
    </source>
</evidence>
<evidence type="ECO:0000313" key="20">
    <source>
        <dbReference type="Proteomes" id="UP000185895"/>
    </source>
</evidence>
<feature type="transmembrane region" description="Helical" evidence="16">
    <location>
        <begin position="472"/>
        <end position="495"/>
    </location>
</feature>
<evidence type="ECO:0000256" key="3">
    <source>
        <dbReference type="ARBA" id="ARBA00006739"/>
    </source>
</evidence>
<evidence type="ECO:0000256" key="8">
    <source>
        <dbReference type="ARBA" id="ARBA00022636"/>
    </source>
</evidence>
<dbReference type="InterPro" id="IPR003919">
    <property type="entry name" value="Cell_synth_A"/>
</dbReference>
<dbReference type="InterPro" id="IPR009875">
    <property type="entry name" value="PilZ_domain"/>
</dbReference>
<evidence type="ECO:0000256" key="6">
    <source>
        <dbReference type="ARBA" id="ARBA00022475"/>
    </source>
</evidence>
<evidence type="ECO:0000256" key="11">
    <source>
        <dbReference type="ARBA" id="ARBA00022692"/>
    </source>
</evidence>
<protein>
    <recommendedName>
        <fullName evidence="5 16">Cellulose synthase catalytic subunit [UDP-forming]</fullName>
        <ecNumber evidence="4 16">2.4.1.12</ecNumber>
    </recommendedName>
</protein>
<feature type="transmembrane region" description="Helical" evidence="16">
    <location>
        <begin position="6"/>
        <end position="27"/>
    </location>
</feature>
<dbReference type="SUPFAM" id="SSF53448">
    <property type="entry name" value="Nucleotide-diphospho-sugar transferases"/>
    <property type="match status" value="1"/>
</dbReference>
<dbReference type="STRING" id="1262585.BJI46_12650"/>
<name>A0A1E7R8X3_9GAMM</name>
<dbReference type="InterPro" id="IPR029044">
    <property type="entry name" value="Nucleotide-diphossugar_trans"/>
</dbReference>
<feature type="domain" description="PilZ" evidence="18">
    <location>
        <begin position="531"/>
        <end position="619"/>
    </location>
</feature>
<dbReference type="GO" id="GO:0016760">
    <property type="term" value="F:cellulose synthase (UDP-forming) activity"/>
    <property type="evidence" value="ECO:0007669"/>
    <property type="project" value="UniProtKB-EC"/>
</dbReference>
<dbReference type="Proteomes" id="UP000185895">
    <property type="component" value="Unassembled WGS sequence"/>
</dbReference>
<feature type="transmembrane region" description="Helical" evidence="16">
    <location>
        <begin position="64"/>
        <end position="89"/>
    </location>
</feature>
<accession>A0A1E7R8X3</accession>
<dbReference type="AlphaFoldDB" id="A0A1E7R8X3"/>
<proteinExistence type="inferred from homology"/>
<dbReference type="Pfam" id="PF00535">
    <property type="entry name" value="Glycos_transf_2"/>
    <property type="match status" value="1"/>
</dbReference>
<evidence type="ECO:0000259" key="18">
    <source>
        <dbReference type="Pfam" id="PF07238"/>
    </source>
</evidence>
<evidence type="ECO:0000256" key="16">
    <source>
        <dbReference type="RuleBase" id="RU365020"/>
    </source>
</evidence>
<dbReference type="Gene3D" id="2.40.10.220">
    <property type="entry name" value="predicted glycosyltransferase like domains"/>
    <property type="match status" value="1"/>
</dbReference>
<keyword evidence="9 16" id="KW-0328">Glycosyltransferase</keyword>
<dbReference type="Gene3D" id="3.90.550.10">
    <property type="entry name" value="Spore Coat Polysaccharide Biosynthesis Protein SpsA, Chain A"/>
    <property type="match status" value="1"/>
</dbReference>
<keyword evidence="11 16" id="KW-0812">Transmembrane</keyword>
<evidence type="ECO:0000256" key="10">
    <source>
        <dbReference type="ARBA" id="ARBA00022679"/>
    </source>
</evidence>
<evidence type="ECO:0000259" key="17">
    <source>
        <dbReference type="Pfam" id="PF00535"/>
    </source>
</evidence>
<dbReference type="NCBIfam" id="TIGR03030">
    <property type="entry name" value="CelA"/>
    <property type="match status" value="1"/>
</dbReference>
<comment type="caution">
    <text evidence="19">The sequence shown here is derived from an EMBL/GenBank/DDBJ whole genome shotgun (WGS) entry which is preliminary data.</text>
</comment>
<comment type="similarity">
    <text evidence="3">Belongs to the glycosyltransferase 2 family.</text>
</comment>
<keyword evidence="8 16" id="KW-0973">c-di-GMP</keyword>
<evidence type="ECO:0000256" key="1">
    <source>
        <dbReference type="ARBA" id="ARBA00004429"/>
    </source>
</evidence>
<organism evidence="19 20">
    <name type="scientific">Acinetobacter qingfengensis</name>
    <dbReference type="NCBI Taxonomy" id="1262585"/>
    <lineage>
        <taxon>Bacteria</taxon>
        <taxon>Pseudomonadati</taxon>
        <taxon>Pseudomonadota</taxon>
        <taxon>Gammaproteobacteria</taxon>
        <taxon>Moraxellales</taxon>
        <taxon>Moraxellaceae</taxon>
        <taxon>Acinetobacter</taxon>
    </lineage>
</organism>
<evidence type="ECO:0000256" key="12">
    <source>
        <dbReference type="ARBA" id="ARBA00022916"/>
    </source>
</evidence>
<keyword evidence="10 16" id="KW-0808">Transferase</keyword>
<evidence type="ECO:0000256" key="13">
    <source>
        <dbReference type="ARBA" id="ARBA00022989"/>
    </source>
</evidence>
<reference evidence="19 20" key="1">
    <citation type="submission" date="2016-09" db="EMBL/GenBank/DDBJ databases">
        <authorList>
            <person name="Capua I."/>
            <person name="De Benedictis P."/>
            <person name="Joannis T."/>
            <person name="Lombin L.H."/>
            <person name="Cattoli G."/>
        </authorList>
    </citation>
    <scope>NUCLEOTIDE SEQUENCE [LARGE SCALE GENOMIC DNA]</scope>
    <source>
        <strain evidence="19 20">ANC 4671</strain>
    </source>
</reference>
<dbReference type="GO" id="GO:0006011">
    <property type="term" value="P:UDP-alpha-D-glucose metabolic process"/>
    <property type="evidence" value="ECO:0007669"/>
    <property type="project" value="InterPro"/>
</dbReference>